<sequence length="90" mass="9796">MSTTQLAWFKSSYSGTEGDNCIEVALNWRKSTYSGTQGDNCIEVAPTPTTIHIRDSKDLTRPTSLSPPPPGALSSRTPQPRRTDPLPPPL</sequence>
<dbReference type="Pfam" id="PF04149">
    <property type="entry name" value="DUF397"/>
    <property type="match status" value="2"/>
</dbReference>
<proteinExistence type="predicted"/>
<feature type="region of interest" description="Disordered" evidence="1">
    <location>
        <begin position="52"/>
        <end position="90"/>
    </location>
</feature>
<evidence type="ECO:0000313" key="3">
    <source>
        <dbReference type="EMBL" id="BBJ53064.1"/>
    </source>
</evidence>
<protein>
    <recommendedName>
        <fullName evidence="2">DUF397 domain-containing protein</fullName>
    </recommendedName>
</protein>
<dbReference type="AlphaFoldDB" id="A0A499VFF6"/>
<name>A0A499VFF6_STRAX</name>
<feature type="domain" description="DUF397" evidence="2">
    <location>
        <begin position="6"/>
        <end position="25"/>
    </location>
</feature>
<gene>
    <name evidence="3" type="ORF">SAVMC3_56930</name>
</gene>
<evidence type="ECO:0000259" key="2">
    <source>
        <dbReference type="Pfam" id="PF04149"/>
    </source>
</evidence>
<organism evidence="3">
    <name type="scientific">Streptomyces avermitilis</name>
    <dbReference type="NCBI Taxonomy" id="33903"/>
    <lineage>
        <taxon>Bacteria</taxon>
        <taxon>Bacillati</taxon>
        <taxon>Actinomycetota</taxon>
        <taxon>Actinomycetes</taxon>
        <taxon>Kitasatosporales</taxon>
        <taxon>Streptomycetaceae</taxon>
        <taxon>Streptomyces</taxon>
    </lineage>
</organism>
<reference evidence="3" key="1">
    <citation type="submission" date="2019-04" db="EMBL/GenBank/DDBJ databases">
        <title>Draft genome sequences of Streptomyces avermitilis MC3.</title>
        <authorList>
            <person name="Komaki H."/>
            <person name="Tamura T."/>
            <person name="Hosoyama A."/>
        </authorList>
    </citation>
    <scope>NUCLEOTIDE SEQUENCE</scope>
    <source>
        <strain evidence="3">MC3</strain>
    </source>
</reference>
<dbReference type="EMBL" id="AP019621">
    <property type="protein sequence ID" value="BBJ53064.1"/>
    <property type="molecule type" value="Genomic_DNA"/>
</dbReference>
<accession>A0A499VFF6</accession>
<dbReference type="InterPro" id="IPR007278">
    <property type="entry name" value="DUF397"/>
</dbReference>
<feature type="domain" description="DUF397" evidence="2">
    <location>
        <begin position="26"/>
        <end position="63"/>
    </location>
</feature>
<evidence type="ECO:0000256" key="1">
    <source>
        <dbReference type="SAM" id="MobiDB-lite"/>
    </source>
</evidence>